<comment type="similarity">
    <text evidence="2 13">Belongs to the type III secretion exporter family.</text>
</comment>
<evidence type="ECO:0000256" key="1">
    <source>
        <dbReference type="ARBA" id="ARBA00004651"/>
    </source>
</evidence>
<evidence type="ECO:0000256" key="5">
    <source>
        <dbReference type="ARBA" id="ARBA00022475"/>
    </source>
</evidence>
<keyword evidence="15" id="KW-0282">Flagellum</keyword>
<proteinExistence type="inferred from homology"/>
<dbReference type="PANTHER" id="PTHR30531:SF12">
    <property type="entry name" value="FLAGELLAR BIOSYNTHETIC PROTEIN FLHB"/>
    <property type="match status" value="1"/>
</dbReference>
<evidence type="ECO:0000256" key="12">
    <source>
        <dbReference type="ARBA" id="ARBA00025078"/>
    </source>
</evidence>
<dbReference type="Gene3D" id="3.40.1690.10">
    <property type="entry name" value="secretion proteins EscU"/>
    <property type="match status" value="1"/>
</dbReference>
<evidence type="ECO:0000256" key="11">
    <source>
        <dbReference type="ARBA" id="ARBA00023225"/>
    </source>
</evidence>
<sequence length="363" mass="41024">MPGEDQEKTEEPTSKKIEDARNEGNVPKSQDAAAIVTLIIGLAVTLFTMGFIGQRITNLYRYYQSFIGAELDLRIVQGIMIKSILEVLIMLAPIVLSIMVAGVLGNIMQFGFIFTTKPIMPNLGKINPLKGIKNLISLKKILDTFKILLKVGVVFSIAFVVLLKFMNELPLLERYNLVEQLNWLRDKVIILASIVIIAFLVIAVLDVFLVRFQYFKSLRMSKQEIKDEYKQMEGDPQVKGRIRRLQMEAARRRMVQDVAGADVVITNPTHYAVAIRYDTTKEQAPRVVAKGVDFLALRIKQVAYDNNVVVYENPPLARELYKVCDVDDLIPRELFKAVAEVLGFVYNTNNKGRLAGQVKKNNS</sequence>
<evidence type="ECO:0000256" key="4">
    <source>
        <dbReference type="ARBA" id="ARBA00022448"/>
    </source>
</evidence>
<keyword evidence="4 13" id="KW-0813">Transport</keyword>
<feature type="transmembrane region" description="Helical" evidence="13">
    <location>
        <begin position="32"/>
        <end position="52"/>
    </location>
</feature>
<dbReference type="Proteomes" id="UP000309584">
    <property type="component" value="Unassembled WGS sequence"/>
</dbReference>
<dbReference type="InterPro" id="IPR006136">
    <property type="entry name" value="FlhB"/>
</dbReference>
<dbReference type="InterPro" id="IPR029025">
    <property type="entry name" value="T3SS_substrate_exporter_C"/>
</dbReference>
<dbReference type="Gene3D" id="6.10.250.2080">
    <property type="match status" value="1"/>
</dbReference>
<organism evidence="15 16">
    <name type="scientific">Campylobacter taeniopygiae</name>
    <dbReference type="NCBI Taxonomy" id="2510188"/>
    <lineage>
        <taxon>Bacteria</taxon>
        <taxon>Pseudomonadati</taxon>
        <taxon>Campylobacterota</taxon>
        <taxon>Epsilonproteobacteria</taxon>
        <taxon>Campylobacterales</taxon>
        <taxon>Campylobacteraceae</taxon>
        <taxon>Campylobacter</taxon>
    </lineage>
</organism>
<gene>
    <name evidence="13 15" type="primary">flhB</name>
    <name evidence="15" type="ORF">CQA75_01415</name>
</gene>
<dbReference type="PRINTS" id="PR00950">
    <property type="entry name" value="TYPE3IMSPROT"/>
</dbReference>
<feature type="transmembrane region" description="Helical" evidence="13">
    <location>
        <begin position="187"/>
        <end position="210"/>
    </location>
</feature>
<evidence type="ECO:0000256" key="7">
    <source>
        <dbReference type="ARBA" id="ARBA00022795"/>
    </source>
</evidence>
<dbReference type="Pfam" id="PF01312">
    <property type="entry name" value="Bac_export_2"/>
    <property type="match status" value="1"/>
</dbReference>
<keyword evidence="9 13" id="KW-1133">Transmembrane helix</keyword>
<name>A0ABY2TN41_9BACT</name>
<comment type="caution">
    <text evidence="15">The sequence shown here is derived from an EMBL/GenBank/DDBJ whole genome shotgun (WGS) entry which is preliminary data.</text>
</comment>
<feature type="transmembrane region" description="Helical" evidence="13">
    <location>
        <begin position="147"/>
        <end position="167"/>
    </location>
</feature>
<keyword evidence="7 13" id="KW-1005">Bacterial flagellum biogenesis</keyword>
<evidence type="ECO:0000313" key="16">
    <source>
        <dbReference type="Proteomes" id="UP000309584"/>
    </source>
</evidence>
<reference evidence="15 16" key="1">
    <citation type="submission" date="2018-05" db="EMBL/GenBank/DDBJ databases">
        <title>Novel Campyloabacter and Helicobacter Species and Strains.</title>
        <authorList>
            <person name="Mannion A.J."/>
            <person name="Shen Z."/>
            <person name="Fox J.G."/>
        </authorList>
    </citation>
    <scope>NUCLEOTIDE SEQUENCE [LARGE SCALE GENOMIC DNA]</scope>
    <source>
        <strain evidence="16">MIT10-5678</strain>
    </source>
</reference>
<dbReference type="PANTHER" id="PTHR30531">
    <property type="entry name" value="FLAGELLAR BIOSYNTHETIC PROTEIN FLHB"/>
    <property type="match status" value="1"/>
</dbReference>
<feature type="transmembrane region" description="Helical" evidence="13">
    <location>
        <begin position="83"/>
        <end position="101"/>
    </location>
</feature>
<keyword evidence="15" id="KW-0969">Cilium</keyword>
<keyword evidence="11 13" id="KW-1006">Bacterial flagellum protein export</keyword>
<evidence type="ECO:0000256" key="10">
    <source>
        <dbReference type="ARBA" id="ARBA00023136"/>
    </source>
</evidence>
<dbReference type="InterPro" id="IPR006135">
    <property type="entry name" value="T3SS_substrate_exporter"/>
</dbReference>
<feature type="region of interest" description="Disordered" evidence="14">
    <location>
        <begin position="1"/>
        <end position="25"/>
    </location>
</feature>
<evidence type="ECO:0000256" key="6">
    <source>
        <dbReference type="ARBA" id="ARBA00022692"/>
    </source>
</evidence>
<accession>A0ABY2TN41</accession>
<keyword evidence="16" id="KW-1185">Reference proteome</keyword>
<keyword evidence="15" id="KW-0966">Cell projection</keyword>
<evidence type="ECO:0000256" key="13">
    <source>
        <dbReference type="RuleBase" id="RU364091"/>
    </source>
</evidence>
<evidence type="ECO:0000256" key="8">
    <source>
        <dbReference type="ARBA" id="ARBA00022927"/>
    </source>
</evidence>
<protein>
    <recommendedName>
        <fullName evidence="3 13">Flagellar biosynthetic protein FlhB</fullName>
    </recommendedName>
</protein>
<keyword evidence="10 13" id="KW-0472">Membrane</keyword>
<evidence type="ECO:0000256" key="14">
    <source>
        <dbReference type="SAM" id="MobiDB-lite"/>
    </source>
</evidence>
<keyword evidence="6 13" id="KW-0812">Transmembrane</keyword>
<keyword evidence="8 13" id="KW-0653">Protein transport</keyword>
<evidence type="ECO:0000256" key="3">
    <source>
        <dbReference type="ARBA" id="ARBA00021622"/>
    </source>
</evidence>
<dbReference type="RefSeq" id="WP_137623279.1">
    <property type="nucleotide sequence ID" value="NZ_NXLY01000002.1"/>
</dbReference>
<keyword evidence="5 13" id="KW-1003">Cell membrane</keyword>
<comment type="function">
    <text evidence="12 13">Required for formation of the rod structure in the basal body of the flagellar apparatus. Together with FliI and FliH, may constitute the export apparatus of flagellin.</text>
</comment>
<comment type="subcellular location">
    <subcellularLocation>
        <location evidence="1">Cell membrane</location>
        <topology evidence="1">Multi-pass membrane protein</topology>
    </subcellularLocation>
</comment>
<evidence type="ECO:0000313" key="15">
    <source>
        <dbReference type="EMBL" id="TKX34598.1"/>
    </source>
</evidence>
<evidence type="ECO:0000256" key="9">
    <source>
        <dbReference type="ARBA" id="ARBA00022989"/>
    </source>
</evidence>
<dbReference type="NCBIfam" id="TIGR00328">
    <property type="entry name" value="flhB"/>
    <property type="match status" value="1"/>
</dbReference>
<dbReference type="SUPFAM" id="SSF160544">
    <property type="entry name" value="EscU C-terminal domain-like"/>
    <property type="match status" value="1"/>
</dbReference>
<evidence type="ECO:0000256" key="2">
    <source>
        <dbReference type="ARBA" id="ARBA00010690"/>
    </source>
</evidence>
<dbReference type="EMBL" id="NXLY01000002">
    <property type="protein sequence ID" value="TKX34598.1"/>
    <property type="molecule type" value="Genomic_DNA"/>
</dbReference>
<feature type="compositionally biased region" description="Basic and acidic residues" evidence="14">
    <location>
        <begin position="1"/>
        <end position="22"/>
    </location>
</feature>